<evidence type="ECO:0000256" key="10">
    <source>
        <dbReference type="ARBA" id="ARBA00022840"/>
    </source>
</evidence>
<keyword evidence="5 13" id="KW-0444">Lipid biosynthesis</keyword>
<dbReference type="GO" id="GO:0009245">
    <property type="term" value="P:lipid A biosynthetic process"/>
    <property type="evidence" value="ECO:0007669"/>
    <property type="project" value="UniProtKB-UniRule"/>
</dbReference>
<accession>D9SD12</accession>
<evidence type="ECO:0000256" key="12">
    <source>
        <dbReference type="ARBA" id="ARBA00029757"/>
    </source>
</evidence>
<dbReference type="GO" id="GO:0009244">
    <property type="term" value="P:lipopolysaccharide core region biosynthetic process"/>
    <property type="evidence" value="ECO:0007669"/>
    <property type="project" value="TreeGrafter"/>
</dbReference>
<dbReference type="InterPro" id="IPR027417">
    <property type="entry name" value="P-loop_NTPase"/>
</dbReference>
<dbReference type="HAMAP" id="MF_00409">
    <property type="entry name" value="LpxK"/>
    <property type="match status" value="1"/>
</dbReference>
<evidence type="ECO:0000256" key="9">
    <source>
        <dbReference type="ARBA" id="ARBA00022777"/>
    </source>
</evidence>
<dbReference type="GO" id="GO:0009029">
    <property type="term" value="F:lipid-A 4'-kinase activity"/>
    <property type="evidence" value="ECO:0007669"/>
    <property type="project" value="UniProtKB-UniRule"/>
</dbReference>
<dbReference type="PANTHER" id="PTHR42724:SF1">
    <property type="entry name" value="TETRAACYLDISACCHARIDE 4'-KINASE, MITOCHONDRIAL-RELATED"/>
    <property type="match status" value="1"/>
</dbReference>
<evidence type="ECO:0000256" key="2">
    <source>
        <dbReference type="ARBA" id="ARBA00004870"/>
    </source>
</evidence>
<dbReference type="Pfam" id="PF02606">
    <property type="entry name" value="LpxK"/>
    <property type="match status" value="1"/>
</dbReference>
<evidence type="ECO:0000256" key="11">
    <source>
        <dbReference type="ARBA" id="ARBA00023098"/>
    </source>
</evidence>
<proteinExistence type="inferred from homology"/>
<dbReference type="NCBIfam" id="TIGR00682">
    <property type="entry name" value="lpxK"/>
    <property type="match status" value="1"/>
</dbReference>
<dbReference type="EC" id="2.7.1.130" evidence="3 13"/>
<keyword evidence="16" id="KW-1185">Reference proteome</keyword>
<keyword evidence="14" id="KW-1133">Transmembrane helix</keyword>
<dbReference type="STRING" id="395494.Galf_0660"/>
<dbReference type="HOGENOM" id="CLU_038816_2_0_4"/>
<dbReference type="RefSeq" id="WP_013292642.1">
    <property type="nucleotide sequence ID" value="NC_014394.1"/>
</dbReference>
<evidence type="ECO:0000256" key="6">
    <source>
        <dbReference type="ARBA" id="ARBA00022556"/>
    </source>
</evidence>
<evidence type="ECO:0000256" key="7">
    <source>
        <dbReference type="ARBA" id="ARBA00022679"/>
    </source>
</evidence>
<dbReference type="GO" id="GO:0005524">
    <property type="term" value="F:ATP binding"/>
    <property type="evidence" value="ECO:0007669"/>
    <property type="project" value="UniProtKB-UniRule"/>
</dbReference>
<evidence type="ECO:0000256" key="14">
    <source>
        <dbReference type="SAM" id="Phobius"/>
    </source>
</evidence>
<comment type="similarity">
    <text evidence="13">Belongs to the LpxK family.</text>
</comment>
<dbReference type="KEGG" id="gca:Galf_0660"/>
<evidence type="ECO:0000256" key="8">
    <source>
        <dbReference type="ARBA" id="ARBA00022741"/>
    </source>
</evidence>
<dbReference type="GO" id="GO:0005886">
    <property type="term" value="C:plasma membrane"/>
    <property type="evidence" value="ECO:0007669"/>
    <property type="project" value="TreeGrafter"/>
</dbReference>
<comment type="function">
    <text evidence="1 13">Transfers the gamma-phosphate of ATP to the 4'-position of a tetraacyldisaccharide 1-phosphate intermediate (termed DS-1-P) to form tetraacyldisaccharide 1,4'-bis-phosphate (lipid IVA).</text>
</comment>
<dbReference type="AlphaFoldDB" id="D9SD12"/>
<dbReference type="OrthoDB" id="9766423at2"/>
<evidence type="ECO:0000256" key="4">
    <source>
        <dbReference type="ARBA" id="ARBA00016436"/>
    </source>
</evidence>
<evidence type="ECO:0000256" key="1">
    <source>
        <dbReference type="ARBA" id="ARBA00002274"/>
    </source>
</evidence>
<evidence type="ECO:0000256" key="3">
    <source>
        <dbReference type="ARBA" id="ARBA00012071"/>
    </source>
</evidence>
<keyword evidence="6 13" id="KW-0441">Lipid A biosynthesis</keyword>
<dbReference type="SUPFAM" id="SSF52540">
    <property type="entry name" value="P-loop containing nucleoside triphosphate hydrolases"/>
    <property type="match status" value="1"/>
</dbReference>
<gene>
    <name evidence="13" type="primary">lpxK</name>
    <name evidence="15" type="ordered locus">Galf_0660</name>
</gene>
<keyword evidence="10 13" id="KW-0067">ATP-binding</keyword>
<keyword evidence="9 13" id="KW-0418">Kinase</keyword>
<evidence type="ECO:0000256" key="13">
    <source>
        <dbReference type="HAMAP-Rule" id="MF_00409"/>
    </source>
</evidence>
<keyword evidence="14" id="KW-0812">Transmembrane</keyword>
<evidence type="ECO:0000313" key="16">
    <source>
        <dbReference type="Proteomes" id="UP000001235"/>
    </source>
</evidence>
<organism evidence="15 16">
    <name type="scientific">Gallionella capsiferriformans (strain ES-2)</name>
    <name type="common">Gallionella ferruginea capsiferriformans (strain ES-2)</name>
    <dbReference type="NCBI Taxonomy" id="395494"/>
    <lineage>
        <taxon>Bacteria</taxon>
        <taxon>Pseudomonadati</taxon>
        <taxon>Pseudomonadota</taxon>
        <taxon>Betaproteobacteria</taxon>
        <taxon>Nitrosomonadales</taxon>
        <taxon>Gallionellaceae</taxon>
        <taxon>Gallionella</taxon>
    </lineage>
</organism>
<dbReference type="EMBL" id="CP002159">
    <property type="protein sequence ID" value="ADL54701.1"/>
    <property type="molecule type" value="Genomic_DNA"/>
</dbReference>
<dbReference type="eggNOG" id="COG1663">
    <property type="taxonomic scope" value="Bacteria"/>
</dbReference>
<evidence type="ECO:0000313" key="15">
    <source>
        <dbReference type="EMBL" id="ADL54701.1"/>
    </source>
</evidence>
<feature type="transmembrane region" description="Helical" evidence="14">
    <location>
        <begin position="12"/>
        <end position="31"/>
    </location>
</feature>
<dbReference type="InterPro" id="IPR003758">
    <property type="entry name" value="LpxK"/>
</dbReference>
<dbReference type="UniPathway" id="UPA00359">
    <property type="reaction ID" value="UER00482"/>
</dbReference>
<feature type="binding site" evidence="13">
    <location>
        <begin position="57"/>
        <end position="64"/>
    </location>
    <ligand>
        <name>ATP</name>
        <dbReference type="ChEBI" id="CHEBI:30616"/>
    </ligand>
</feature>
<evidence type="ECO:0000256" key="5">
    <source>
        <dbReference type="ARBA" id="ARBA00022516"/>
    </source>
</evidence>
<comment type="pathway">
    <text evidence="2 13">Glycolipid biosynthesis; lipid IV(A) biosynthesis; lipid IV(A) from (3R)-3-hydroxytetradecanoyl-[acyl-carrier-protein] and UDP-N-acetyl-alpha-D-glucosamine: step 6/6.</text>
</comment>
<reference evidence="15 16" key="1">
    <citation type="submission" date="2010-08" db="EMBL/GenBank/DDBJ databases">
        <title>Complete sequence of Gallionella capsiferriformans ES-2.</title>
        <authorList>
            <consortium name="US DOE Joint Genome Institute"/>
            <person name="Lucas S."/>
            <person name="Copeland A."/>
            <person name="Lapidus A."/>
            <person name="Cheng J.-F."/>
            <person name="Bruce D."/>
            <person name="Goodwin L."/>
            <person name="Pitluck S."/>
            <person name="Chertkov O."/>
            <person name="Davenport K.W."/>
            <person name="Detter J.C."/>
            <person name="Han C."/>
            <person name="Tapia R."/>
            <person name="Land M."/>
            <person name="Hauser L."/>
            <person name="Chang Y.-J."/>
            <person name="Jeffries C."/>
            <person name="Kyrpides N."/>
            <person name="Ivanova N."/>
            <person name="Mikhailova N."/>
            <person name="Shelobolina E.S."/>
            <person name="Picardal F."/>
            <person name="Roden E."/>
            <person name="Emerson D."/>
            <person name="Woyke T."/>
        </authorList>
    </citation>
    <scope>NUCLEOTIDE SEQUENCE [LARGE SCALE GENOMIC DNA]</scope>
    <source>
        <strain evidence="15 16">ES-2</strain>
    </source>
</reference>
<keyword evidence="8 13" id="KW-0547">Nucleotide-binding</keyword>
<sequence length="326" mass="36036">MAGIEAHWYQRNWRHLILLPASWLFGALVALRRTLYRCRLLHSFKLPVTVAIIGNISVGGTGKTPLTLKLAQQLTHAGHHPVIISRGFGGNKAQQAVTPESTAEQVGDEPKLMAQRNICPVWVGRDRVATAQAAIQAHPLCDVILCDDGLQHYRLQRDMEIVVIDGVRRFGNSYLLPAGPLREPVSRLASVDAVVINGGKTDPGQYSMQLSGDIFYNLTDPEKTATALDFKKLRVHAIAGIGHPQRYFDHLATLGLTVTPHAFPDHHPYTSGELIYQDCDALLLTEKDAVKCAAFADDKYWVLRVDALIEPALTDQLLRKIAIHGR</sequence>
<keyword evidence="7 13" id="KW-0808">Transferase</keyword>
<dbReference type="Proteomes" id="UP000001235">
    <property type="component" value="Chromosome"/>
</dbReference>
<dbReference type="PANTHER" id="PTHR42724">
    <property type="entry name" value="TETRAACYLDISACCHARIDE 4'-KINASE"/>
    <property type="match status" value="1"/>
</dbReference>
<keyword evidence="11 13" id="KW-0443">Lipid metabolism</keyword>
<name>D9SD12_GALCS</name>
<comment type="catalytic activity">
    <reaction evidence="13">
        <text>a lipid A disaccharide + ATP = a lipid IVA + ADP + H(+)</text>
        <dbReference type="Rhea" id="RHEA:67840"/>
        <dbReference type="ChEBI" id="CHEBI:15378"/>
        <dbReference type="ChEBI" id="CHEBI:30616"/>
        <dbReference type="ChEBI" id="CHEBI:176343"/>
        <dbReference type="ChEBI" id="CHEBI:176425"/>
        <dbReference type="ChEBI" id="CHEBI:456216"/>
        <dbReference type="EC" id="2.7.1.130"/>
    </reaction>
</comment>
<keyword evidence="14" id="KW-0472">Membrane</keyword>
<protein>
    <recommendedName>
        <fullName evidence="4 13">Tetraacyldisaccharide 4'-kinase</fullName>
        <ecNumber evidence="3 13">2.7.1.130</ecNumber>
    </recommendedName>
    <alternativeName>
        <fullName evidence="12 13">Lipid A 4'-kinase</fullName>
    </alternativeName>
</protein>